<feature type="domain" description="HTH cro/C1-type" evidence="2">
    <location>
        <begin position="34"/>
        <end position="88"/>
    </location>
</feature>
<dbReference type="Pfam" id="PF01381">
    <property type="entry name" value="HTH_3"/>
    <property type="match status" value="1"/>
</dbReference>
<gene>
    <name evidence="3" type="ORF">ACFQPS_01605</name>
</gene>
<sequence>MSIRREDLDDLDLTDLVEPGAGRIAPIHPGTTLLEDYLRPLGMSAYALARAIEVPPNRISEIVKGRREITADTALRLARYFGTDAQSWLNLQTAFDLCRARADLAGSLERIRPRAA</sequence>
<dbReference type="PANTHER" id="PTHR36924:SF1">
    <property type="entry name" value="ANTITOXIN HIGA-1"/>
    <property type="match status" value="1"/>
</dbReference>
<dbReference type="InterPro" id="IPR013430">
    <property type="entry name" value="Toxin_antidote_HigA"/>
</dbReference>
<dbReference type="CDD" id="cd00093">
    <property type="entry name" value="HTH_XRE"/>
    <property type="match status" value="1"/>
</dbReference>
<dbReference type="PANTHER" id="PTHR36924">
    <property type="entry name" value="ANTITOXIN HIGA-1"/>
    <property type="match status" value="1"/>
</dbReference>
<dbReference type="SMART" id="SM00530">
    <property type="entry name" value="HTH_XRE"/>
    <property type="match status" value="1"/>
</dbReference>
<dbReference type="RefSeq" id="WP_377355876.1">
    <property type="nucleotide sequence ID" value="NZ_JBHTCM010000004.1"/>
</dbReference>
<proteinExistence type="predicted"/>
<evidence type="ECO:0000313" key="3">
    <source>
        <dbReference type="EMBL" id="MFC7331848.1"/>
    </source>
</evidence>
<evidence type="ECO:0000259" key="2">
    <source>
        <dbReference type="PROSITE" id="PS50943"/>
    </source>
</evidence>
<dbReference type="Gene3D" id="1.10.260.40">
    <property type="entry name" value="lambda repressor-like DNA-binding domains"/>
    <property type="match status" value="1"/>
</dbReference>
<dbReference type="InterPro" id="IPR001387">
    <property type="entry name" value="Cro/C1-type_HTH"/>
</dbReference>
<organism evidence="3 4">
    <name type="scientific">Rhodocista pekingensis</name>
    <dbReference type="NCBI Taxonomy" id="201185"/>
    <lineage>
        <taxon>Bacteria</taxon>
        <taxon>Pseudomonadati</taxon>
        <taxon>Pseudomonadota</taxon>
        <taxon>Alphaproteobacteria</taxon>
        <taxon>Rhodospirillales</taxon>
        <taxon>Azospirillaceae</taxon>
        <taxon>Rhodocista</taxon>
    </lineage>
</organism>
<evidence type="ECO:0000256" key="1">
    <source>
        <dbReference type="ARBA" id="ARBA00023125"/>
    </source>
</evidence>
<dbReference type="InterPro" id="IPR010982">
    <property type="entry name" value="Lambda_DNA-bd_dom_sf"/>
</dbReference>
<dbReference type="EMBL" id="JBHTCM010000004">
    <property type="protein sequence ID" value="MFC7331848.1"/>
    <property type="molecule type" value="Genomic_DNA"/>
</dbReference>
<dbReference type="PROSITE" id="PS50943">
    <property type="entry name" value="HTH_CROC1"/>
    <property type="match status" value="1"/>
</dbReference>
<dbReference type="Proteomes" id="UP001596456">
    <property type="component" value="Unassembled WGS sequence"/>
</dbReference>
<comment type="caution">
    <text evidence="3">The sequence shown here is derived from an EMBL/GenBank/DDBJ whole genome shotgun (WGS) entry which is preliminary data.</text>
</comment>
<accession>A0ABW2KPK6</accession>
<protein>
    <submittedName>
        <fullName evidence="3">HigA family addiction module antitoxin</fullName>
    </submittedName>
</protein>
<keyword evidence="4" id="KW-1185">Reference proteome</keyword>
<keyword evidence="1" id="KW-0238">DNA-binding</keyword>
<name>A0ABW2KPK6_9PROT</name>
<dbReference type="NCBIfam" id="TIGR02607">
    <property type="entry name" value="antidote_HigA"/>
    <property type="match status" value="1"/>
</dbReference>
<reference evidence="4" key="1">
    <citation type="journal article" date="2019" name="Int. J. Syst. Evol. Microbiol.">
        <title>The Global Catalogue of Microorganisms (GCM) 10K type strain sequencing project: providing services to taxonomists for standard genome sequencing and annotation.</title>
        <authorList>
            <consortium name="The Broad Institute Genomics Platform"/>
            <consortium name="The Broad Institute Genome Sequencing Center for Infectious Disease"/>
            <person name="Wu L."/>
            <person name="Ma J."/>
        </authorList>
    </citation>
    <scope>NUCLEOTIDE SEQUENCE [LARGE SCALE GENOMIC DNA]</scope>
    <source>
        <strain evidence="4">CGMCC 1.16275</strain>
    </source>
</reference>
<evidence type="ECO:0000313" key="4">
    <source>
        <dbReference type="Proteomes" id="UP001596456"/>
    </source>
</evidence>
<dbReference type="SUPFAM" id="SSF47413">
    <property type="entry name" value="lambda repressor-like DNA-binding domains"/>
    <property type="match status" value="1"/>
</dbReference>